<dbReference type="EMBL" id="SDAM02002107">
    <property type="protein sequence ID" value="KAH6821405.1"/>
    <property type="molecule type" value="Genomic_DNA"/>
</dbReference>
<gene>
    <name evidence="6" type="ORF">C2S53_006236</name>
</gene>
<keyword evidence="2" id="KW-1015">Disulfide bond</keyword>
<dbReference type="InterPro" id="IPR052421">
    <property type="entry name" value="PCW_Enzyme_Inhibitor"/>
</dbReference>
<dbReference type="Pfam" id="PF04043">
    <property type="entry name" value="PMEI"/>
    <property type="match status" value="1"/>
</dbReference>
<evidence type="ECO:0000256" key="3">
    <source>
        <dbReference type="ARBA" id="ARBA00038471"/>
    </source>
</evidence>
<dbReference type="CDD" id="cd15797">
    <property type="entry name" value="PMEI"/>
    <property type="match status" value="1"/>
</dbReference>
<dbReference type="NCBIfam" id="TIGR01614">
    <property type="entry name" value="PME_inhib"/>
    <property type="match status" value="1"/>
</dbReference>
<feature type="signal peptide" evidence="4">
    <location>
        <begin position="1"/>
        <end position="20"/>
    </location>
</feature>
<dbReference type="PANTHER" id="PTHR36710">
    <property type="entry name" value="PECTINESTERASE INHIBITOR-LIKE"/>
    <property type="match status" value="1"/>
</dbReference>
<reference evidence="6 7" key="1">
    <citation type="journal article" date="2021" name="Nat. Commun.">
        <title>Incipient diploidization of the medicinal plant Perilla within 10,000 years.</title>
        <authorList>
            <person name="Zhang Y."/>
            <person name="Shen Q."/>
            <person name="Leng L."/>
            <person name="Zhang D."/>
            <person name="Chen S."/>
            <person name="Shi Y."/>
            <person name="Ning Z."/>
            <person name="Chen S."/>
        </authorList>
    </citation>
    <scope>NUCLEOTIDE SEQUENCE [LARGE SCALE GENOMIC DNA]</scope>
    <source>
        <strain evidence="7">cv. PC099</strain>
    </source>
</reference>
<evidence type="ECO:0000256" key="4">
    <source>
        <dbReference type="SAM" id="SignalP"/>
    </source>
</evidence>
<evidence type="ECO:0000259" key="5">
    <source>
        <dbReference type="SMART" id="SM00856"/>
    </source>
</evidence>
<dbReference type="SMART" id="SM00856">
    <property type="entry name" value="PMEI"/>
    <property type="match status" value="1"/>
</dbReference>
<comment type="similarity">
    <text evidence="3">Belongs to the PMEI family.</text>
</comment>
<dbReference type="AlphaFoldDB" id="A0AAD4ITS0"/>
<accession>A0AAD4ITS0</accession>
<keyword evidence="1 4" id="KW-0732">Signal</keyword>
<evidence type="ECO:0000256" key="1">
    <source>
        <dbReference type="ARBA" id="ARBA00022729"/>
    </source>
</evidence>
<organism evidence="6 7">
    <name type="scientific">Perilla frutescens var. hirtella</name>
    <name type="common">Perilla citriodora</name>
    <name type="synonym">Perilla setoyensis</name>
    <dbReference type="NCBI Taxonomy" id="608512"/>
    <lineage>
        <taxon>Eukaryota</taxon>
        <taxon>Viridiplantae</taxon>
        <taxon>Streptophyta</taxon>
        <taxon>Embryophyta</taxon>
        <taxon>Tracheophyta</taxon>
        <taxon>Spermatophyta</taxon>
        <taxon>Magnoliopsida</taxon>
        <taxon>eudicotyledons</taxon>
        <taxon>Gunneridae</taxon>
        <taxon>Pentapetalae</taxon>
        <taxon>asterids</taxon>
        <taxon>lamiids</taxon>
        <taxon>Lamiales</taxon>
        <taxon>Lamiaceae</taxon>
        <taxon>Nepetoideae</taxon>
        <taxon>Elsholtzieae</taxon>
        <taxon>Perilla</taxon>
    </lineage>
</organism>
<dbReference type="GO" id="GO:0046910">
    <property type="term" value="F:pectinesterase inhibitor activity"/>
    <property type="evidence" value="ECO:0007669"/>
    <property type="project" value="InterPro"/>
</dbReference>
<protein>
    <recommendedName>
        <fullName evidence="5">Pectinesterase inhibitor domain-containing protein</fullName>
    </recommendedName>
</protein>
<feature type="domain" description="Pectinesterase inhibitor" evidence="5">
    <location>
        <begin position="18"/>
        <end position="161"/>
    </location>
</feature>
<dbReference type="InterPro" id="IPR034086">
    <property type="entry name" value="PMEI_plant"/>
</dbReference>
<dbReference type="SUPFAM" id="SSF101148">
    <property type="entry name" value="Plant invertase/pectin methylesterase inhibitor"/>
    <property type="match status" value="1"/>
</dbReference>
<evidence type="ECO:0000313" key="7">
    <source>
        <dbReference type="Proteomes" id="UP001190926"/>
    </source>
</evidence>
<dbReference type="PANTHER" id="PTHR36710:SF18">
    <property type="entry name" value="PECTINESTERASE INHIBITOR 5-RELATED"/>
    <property type="match status" value="1"/>
</dbReference>
<evidence type="ECO:0000256" key="2">
    <source>
        <dbReference type="ARBA" id="ARBA00023157"/>
    </source>
</evidence>
<keyword evidence="7" id="KW-1185">Reference proteome</keyword>
<sequence>MALFLFLISLSLAIFHDSQADLLGDICSQSVNPTLCNSSLRSDPRSSGADIRTLAQIAIEKASAATATTLKVANSLASSGTSQQKIAACVQNCNEAIGVLDQCRDILSGGGGGSSGNLPTKATTALTDISICDSEFGREEPPQLKEASSQAQALVNVFFVIANRL</sequence>
<name>A0AAD4ITS0_PERFH</name>
<dbReference type="Gene3D" id="1.20.140.40">
    <property type="entry name" value="Invertase/pectin methylesterase inhibitor family protein"/>
    <property type="match status" value="1"/>
</dbReference>
<dbReference type="Proteomes" id="UP001190926">
    <property type="component" value="Unassembled WGS sequence"/>
</dbReference>
<comment type="caution">
    <text evidence="6">The sequence shown here is derived from an EMBL/GenBank/DDBJ whole genome shotgun (WGS) entry which is preliminary data.</text>
</comment>
<evidence type="ECO:0000313" key="6">
    <source>
        <dbReference type="EMBL" id="KAH6821405.1"/>
    </source>
</evidence>
<proteinExistence type="inferred from homology"/>
<dbReference type="InterPro" id="IPR006501">
    <property type="entry name" value="Pectinesterase_inhib_dom"/>
</dbReference>
<dbReference type="InterPro" id="IPR035513">
    <property type="entry name" value="Invertase/methylesterase_inhib"/>
</dbReference>
<feature type="chain" id="PRO_5042015906" description="Pectinesterase inhibitor domain-containing protein" evidence="4">
    <location>
        <begin position="21"/>
        <end position="165"/>
    </location>
</feature>